<evidence type="ECO:0000313" key="2">
    <source>
        <dbReference type="Proteomes" id="UP000234345"/>
    </source>
</evidence>
<comment type="caution">
    <text evidence="1">The sequence shown here is derived from an EMBL/GenBank/DDBJ whole genome shotgun (WGS) entry which is preliminary data.</text>
</comment>
<dbReference type="EMBL" id="OCZC01000058">
    <property type="protein sequence ID" value="SOO23990.1"/>
    <property type="molecule type" value="Genomic_DNA"/>
</dbReference>
<sequence length="153" mass="16917">MSYKLLSDGSAILDGTTIPFGHRWWKERVQPLIDAGVEQDKDPAPTVEQRNNAIRDAAWQWMTTVPKARGYDSIESCCSYAQSSVARYKAEALAMIAWRDAVNQRLEQLALSPPAGVTTWAQVKPLLPQPESFSWPAAVSLPLDQIPPIKLGA</sequence>
<reference evidence="1 2" key="1">
    <citation type="submission" date="2017-10" db="EMBL/GenBank/DDBJ databases">
        <authorList>
            <person name="Regsiter A."/>
            <person name="William W."/>
        </authorList>
    </citation>
    <scope>NUCLEOTIDE SEQUENCE [LARGE SCALE GENOMIC DNA]</scope>
    <source>
        <strain evidence="1 2">CFBP6991</strain>
    </source>
</reference>
<gene>
    <name evidence="1" type="ORF">XFF6991_310160</name>
</gene>
<accession>A0A7Z7IYJ6</accession>
<protein>
    <submittedName>
        <fullName evidence="1">Uncharacterized protein</fullName>
    </submittedName>
</protein>
<dbReference type="RefSeq" id="WP_145958273.1">
    <property type="nucleotide sequence ID" value="NZ_OCZC01000058.1"/>
</dbReference>
<organism evidence="1 2">
    <name type="scientific">Xanthomonas campestris pv. phaseoli</name>
    <dbReference type="NCBI Taxonomy" id="317013"/>
    <lineage>
        <taxon>Bacteria</taxon>
        <taxon>Pseudomonadati</taxon>
        <taxon>Pseudomonadota</taxon>
        <taxon>Gammaproteobacteria</taxon>
        <taxon>Lysobacterales</taxon>
        <taxon>Lysobacteraceae</taxon>
        <taxon>Xanthomonas</taxon>
    </lineage>
</organism>
<evidence type="ECO:0000313" key="1">
    <source>
        <dbReference type="EMBL" id="SOO23990.1"/>
    </source>
</evidence>
<proteinExistence type="predicted"/>
<dbReference type="AlphaFoldDB" id="A0A7Z7IYJ6"/>
<name>A0A7Z7IYJ6_XANCH</name>
<dbReference type="Proteomes" id="UP000234345">
    <property type="component" value="Unassembled WGS sequence"/>
</dbReference>